<comment type="caution">
    <text evidence="2">Lacks conserved residue(s) required for the propagation of feature annotation.</text>
</comment>
<feature type="binding site" evidence="2">
    <location>
        <position position="44"/>
    </location>
    <ligand>
        <name>Mg(2+)</name>
        <dbReference type="ChEBI" id="CHEBI:18420"/>
        <label>1</label>
    </ligand>
</feature>
<dbReference type="InterPro" id="IPR010918">
    <property type="entry name" value="PurM-like_C_dom"/>
</dbReference>
<dbReference type="Pfam" id="PF00586">
    <property type="entry name" value="AIRS"/>
    <property type="match status" value="1"/>
</dbReference>
<feature type="binding site" evidence="2">
    <location>
        <position position="73"/>
    </location>
    <ligand>
        <name>Mg(2+)</name>
        <dbReference type="ChEBI" id="CHEBI:18420"/>
        <label>2</label>
    </ligand>
</feature>
<dbReference type="PANTHER" id="PTHR30270">
    <property type="entry name" value="THIAMINE-MONOPHOSPHATE KINASE"/>
    <property type="match status" value="1"/>
</dbReference>
<feature type="binding site" evidence="2">
    <location>
        <position position="209"/>
    </location>
    <ligand>
        <name>Mg(2+)</name>
        <dbReference type="ChEBI" id="CHEBI:18420"/>
        <label>5</label>
    </ligand>
</feature>
<dbReference type="PANTHER" id="PTHR30270:SF0">
    <property type="entry name" value="THIAMINE-MONOPHOSPHATE KINASE"/>
    <property type="match status" value="1"/>
</dbReference>
<feature type="binding site" evidence="2">
    <location>
        <position position="73"/>
    </location>
    <ligand>
        <name>Mg(2+)</name>
        <dbReference type="ChEBI" id="CHEBI:18420"/>
        <label>3</label>
    </ligand>
</feature>
<dbReference type="NCBIfam" id="TIGR01379">
    <property type="entry name" value="thiL"/>
    <property type="match status" value="1"/>
</dbReference>
<dbReference type="Gene3D" id="3.30.1330.10">
    <property type="entry name" value="PurM-like, N-terminal domain"/>
    <property type="match status" value="1"/>
</dbReference>
<feature type="binding site" evidence="2">
    <location>
        <position position="52"/>
    </location>
    <ligand>
        <name>substrate</name>
    </ligand>
</feature>
<dbReference type="GO" id="GO:0009030">
    <property type="term" value="F:thiamine-phosphate kinase activity"/>
    <property type="evidence" value="ECO:0007669"/>
    <property type="project" value="UniProtKB-EC"/>
</dbReference>
<feature type="binding site" evidence="2">
    <location>
        <position position="120"/>
    </location>
    <ligand>
        <name>Mg(2+)</name>
        <dbReference type="ChEBI" id="CHEBI:18420"/>
        <label>1</label>
    </ligand>
</feature>
<gene>
    <name evidence="2" type="primary">thiL</name>
    <name evidence="5" type="ORF">SADO_15464</name>
</gene>
<feature type="binding site" evidence="2">
    <location>
        <position position="257"/>
    </location>
    <ligand>
        <name>substrate</name>
    </ligand>
</feature>
<keyword evidence="2" id="KW-0547">Nucleotide-binding</keyword>
<dbReference type="InterPro" id="IPR036921">
    <property type="entry name" value="PurM-like_N_sf"/>
</dbReference>
<keyword evidence="2" id="KW-0460">Magnesium</keyword>
<evidence type="ECO:0000259" key="3">
    <source>
        <dbReference type="Pfam" id="PF00586"/>
    </source>
</evidence>
<keyword evidence="1 2" id="KW-0784">Thiamine biosynthesis</keyword>
<feature type="binding site" evidence="2">
    <location>
        <position position="311"/>
    </location>
    <ligand>
        <name>substrate</name>
    </ligand>
</feature>
<dbReference type="RefSeq" id="WP_353113070.1">
    <property type="nucleotide sequence ID" value="NZ_APND01000005.1"/>
</dbReference>
<feature type="binding site" evidence="2">
    <location>
        <position position="144"/>
    </location>
    <ligand>
        <name>ATP</name>
        <dbReference type="ChEBI" id="CHEBI:30616"/>
    </ligand>
</feature>
<keyword evidence="2" id="KW-0067">ATP-binding</keyword>
<dbReference type="EC" id="2.7.4.16" evidence="2"/>
<keyword evidence="2 5" id="KW-0418">Kinase</keyword>
<comment type="miscellaneous">
    <text evidence="2">Reaction mechanism of ThiL seems to utilize a direct, inline transfer of the gamma-phosphate of ATP to TMP rather than a phosphorylated enzyme intermediate.</text>
</comment>
<evidence type="ECO:0000256" key="2">
    <source>
        <dbReference type="HAMAP-Rule" id="MF_02128"/>
    </source>
</evidence>
<dbReference type="CDD" id="cd02194">
    <property type="entry name" value="ThiL"/>
    <property type="match status" value="1"/>
</dbReference>
<feature type="binding site" evidence="2">
    <location>
        <position position="28"/>
    </location>
    <ligand>
        <name>Mg(2+)</name>
        <dbReference type="ChEBI" id="CHEBI:18420"/>
        <label>3</label>
    </ligand>
</feature>
<reference evidence="5 6" key="1">
    <citation type="submission" date="2013-03" db="EMBL/GenBank/DDBJ databases">
        <title>Salinisphaera dokdonensis CL-ES53 Genome Sequencing.</title>
        <authorList>
            <person name="Li C."/>
            <person name="Lai Q."/>
            <person name="Shao Z."/>
        </authorList>
    </citation>
    <scope>NUCLEOTIDE SEQUENCE [LARGE SCALE GENOMIC DNA]</scope>
    <source>
        <strain evidence="5 6">CL-ES53</strain>
    </source>
</reference>
<dbReference type="InterPro" id="IPR016188">
    <property type="entry name" value="PurM-like_N"/>
</dbReference>
<accession>A0ABV2B453</accession>
<feature type="binding site" evidence="2">
    <location>
        <position position="206"/>
    </location>
    <ligand>
        <name>Mg(2+)</name>
        <dbReference type="ChEBI" id="CHEBI:18420"/>
        <label>3</label>
    </ligand>
</feature>
<dbReference type="SUPFAM" id="SSF56042">
    <property type="entry name" value="PurM C-terminal domain-like"/>
    <property type="match status" value="1"/>
</dbReference>
<keyword evidence="2" id="KW-0479">Metal-binding</keyword>
<evidence type="ECO:0000256" key="1">
    <source>
        <dbReference type="ARBA" id="ARBA00022977"/>
    </source>
</evidence>
<dbReference type="Proteomes" id="UP001460888">
    <property type="component" value="Unassembled WGS sequence"/>
</dbReference>
<dbReference type="InterPro" id="IPR006283">
    <property type="entry name" value="ThiL-like"/>
</dbReference>
<dbReference type="HAMAP" id="MF_02128">
    <property type="entry name" value="TMP_kinase"/>
    <property type="match status" value="1"/>
</dbReference>
<sequence length="317" mass="32745">MREFALIDRLKTRLASRRTDTRLGIGDDAALIAPAAGEELAITTDTLIAGRHFPSDTPAFDIGYKAIAVNLSDLAAMGADPAWVTLALAAPELDESWCDAFLDGACAAMGDDPIDIIGGDTTRGDLSITVTAIGRLPVGSALRRSGAQPGDVIAVTGTLGDAAHGLDCWDERAQANADETFCIERLARPRWRNGAALRALAHAAIDISDGLVADLGHVLAASGVGARVNVDALPVSPALAGCVDTAQMRACQLGGGDDYELCITLAPGDLERAQAALDCPLTVIGEVEAEAGLRLVDAAGRPFAWAGAAGWDHFPDA</sequence>
<evidence type="ECO:0000313" key="5">
    <source>
        <dbReference type="EMBL" id="MES1930661.1"/>
    </source>
</evidence>
<comment type="catalytic activity">
    <reaction evidence="2">
        <text>thiamine phosphate + ATP = thiamine diphosphate + ADP</text>
        <dbReference type="Rhea" id="RHEA:15913"/>
        <dbReference type="ChEBI" id="CHEBI:30616"/>
        <dbReference type="ChEBI" id="CHEBI:37575"/>
        <dbReference type="ChEBI" id="CHEBI:58937"/>
        <dbReference type="ChEBI" id="CHEBI:456216"/>
        <dbReference type="EC" id="2.7.4.16"/>
    </reaction>
</comment>
<name>A0ABV2B453_9GAMM</name>
<feature type="binding site" evidence="2">
    <location>
        <position position="45"/>
    </location>
    <ligand>
        <name>Mg(2+)</name>
        <dbReference type="ChEBI" id="CHEBI:18420"/>
        <label>2</label>
    </ligand>
</feature>
<dbReference type="InterPro" id="IPR036676">
    <property type="entry name" value="PurM-like_C_sf"/>
</dbReference>
<feature type="binding site" evidence="2">
    <location>
        <position position="208"/>
    </location>
    <ligand>
        <name>ATP</name>
        <dbReference type="ChEBI" id="CHEBI:30616"/>
    </ligand>
</feature>
<comment type="function">
    <text evidence="2">Catalyzes the ATP-dependent phosphorylation of thiamine-monophosphate (TMP) to form thiamine-pyrophosphate (TPP), the active form of vitamin B1.</text>
</comment>
<dbReference type="PIRSF" id="PIRSF005303">
    <property type="entry name" value="Thiam_monoph_kin"/>
    <property type="match status" value="1"/>
</dbReference>
<proteinExistence type="inferred from homology"/>
<feature type="binding site" evidence="2">
    <location>
        <position position="45"/>
    </location>
    <ligand>
        <name>Mg(2+)</name>
        <dbReference type="ChEBI" id="CHEBI:18420"/>
        <label>1</label>
    </ligand>
</feature>
<feature type="binding site" evidence="2">
    <location>
        <position position="73"/>
    </location>
    <ligand>
        <name>Mg(2+)</name>
        <dbReference type="ChEBI" id="CHEBI:18420"/>
        <label>4</label>
    </ligand>
</feature>
<organism evidence="5 6">
    <name type="scientific">Salinisphaera dokdonensis CL-ES53</name>
    <dbReference type="NCBI Taxonomy" id="1304272"/>
    <lineage>
        <taxon>Bacteria</taxon>
        <taxon>Pseudomonadati</taxon>
        <taxon>Pseudomonadota</taxon>
        <taxon>Gammaproteobacteria</taxon>
        <taxon>Salinisphaerales</taxon>
        <taxon>Salinisphaeraceae</taxon>
        <taxon>Salinisphaera</taxon>
    </lineage>
</organism>
<evidence type="ECO:0000259" key="4">
    <source>
        <dbReference type="Pfam" id="PF02769"/>
    </source>
</evidence>
<feature type="domain" description="PurM-like C-terminal" evidence="4">
    <location>
        <begin position="148"/>
        <end position="296"/>
    </location>
</feature>
<comment type="caution">
    <text evidence="5">The sequence shown here is derived from an EMBL/GenBank/DDBJ whole genome shotgun (WGS) entry which is preliminary data.</text>
</comment>
<comment type="similarity">
    <text evidence="2">Belongs to the thiamine-monophosphate kinase family.</text>
</comment>
<keyword evidence="6" id="KW-1185">Reference proteome</keyword>
<dbReference type="EMBL" id="APND01000005">
    <property type="protein sequence ID" value="MES1930661.1"/>
    <property type="molecule type" value="Genomic_DNA"/>
</dbReference>
<feature type="binding site" evidence="2">
    <location>
        <position position="43"/>
    </location>
    <ligand>
        <name>Mg(2+)</name>
        <dbReference type="ChEBI" id="CHEBI:18420"/>
        <label>4</label>
    </ligand>
</feature>
<dbReference type="Pfam" id="PF02769">
    <property type="entry name" value="AIRS_C"/>
    <property type="match status" value="1"/>
</dbReference>
<dbReference type="SUPFAM" id="SSF55326">
    <property type="entry name" value="PurM N-terminal domain-like"/>
    <property type="match status" value="1"/>
</dbReference>
<evidence type="ECO:0000313" key="6">
    <source>
        <dbReference type="Proteomes" id="UP001460888"/>
    </source>
</evidence>
<dbReference type="Gene3D" id="3.90.650.10">
    <property type="entry name" value="PurM-like C-terminal domain"/>
    <property type="match status" value="1"/>
</dbReference>
<comment type="pathway">
    <text evidence="2">Cofactor biosynthesis; thiamine diphosphate biosynthesis; thiamine diphosphate from thiamine phosphate: step 1/1.</text>
</comment>
<keyword evidence="2 5" id="KW-0808">Transferase</keyword>
<feature type="domain" description="PurM-like N-terminal" evidence="3">
    <location>
        <begin position="26"/>
        <end position="135"/>
    </location>
</feature>
<feature type="binding site" evidence="2">
    <location>
        <begin position="119"/>
        <end position="120"/>
    </location>
    <ligand>
        <name>ATP</name>
        <dbReference type="ChEBI" id="CHEBI:30616"/>
    </ligand>
</feature>
<feature type="binding site" evidence="2">
    <location>
        <position position="28"/>
    </location>
    <ligand>
        <name>Mg(2+)</name>
        <dbReference type="ChEBI" id="CHEBI:18420"/>
        <label>4</label>
    </ligand>
</feature>
<protein>
    <recommendedName>
        <fullName evidence="2">Thiamine-monophosphate kinase</fullName>
        <shortName evidence="2">TMP kinase</shortName>
        <shortName evidence="2">Thiamine-phosphate kinase</shortName>
        <ecNumber evidence="2">2.7.4.16</ecNumber>
    </recommendedName>
</protein>